<keyword evidence="2" id="KW-1185">Reference proteome</keyword>
<dbReference type="EMBL" id="QFFM01000041">
    <property type="protein sequence ID" value="PWG62066.1"/>
    <property type="molecule type" value="Genomic_DNA"/>
</dbReference>
<evidence type="ECO:0000313" key="2">
    <source>
        <dbReference type="Proteomes" id="UP000245876"/>
    </source>
</evidence>
<dbReference type="RefSeq" id="WP_109058156.1">
    <property type="nucleotide sequence ID" value="NZ_QFFM01000041.1"/>
</dbReference>
<dbReference type="Proteomes" id="UP000245876">
    <property type="component" value="Unassembled WGS sequence"/>
</dbReference>
<name>A0A2U2MYQ2_9BIFI</name>
<dbReference type="AlphaFoldDB" id="A0A2U2MYQ2"/>
<sequence length="143" mass="15498">MSDNHEIWLSINVGDTVPKHDKDVIAYVETILLSDQQIKASCIPGPCLPNPKLVKRIIACLEAGAVALDGQTGGTKGSKIVPQAVWLSRCDVQPHFTDSTPIMFDINGEGGMLFSGAFHQNPDLCRGFAEALRLLETAVKARR</sequence>
<accession>A0A2U2MYQ2</accession>
<proteinExistence type="predicted"/>
<gene>
    <name evidence="1" type="ORF">DF196_12630</name>
</gene>
<evidence type="ECO:0000313" key="1">
    <source>
        <dbReference type="EMBL" id="PWG62066.1"/>
    </source>
</evidence>
<organism evidence="1 2">
    <name type="scientific">Bifidobacterium callitrichidarum</name>
    <dbReference type="NCBI Taxonomy" id="2052941"/>
    <lineage>
        <taxon>Bacteria</taxon>
        <taxon>Bacillati</taxon>
        <taxon>Actinomycetota</taxon>
        <taxon>Actinomycetes</taxon>
        <taxon>Bifidobacteriales</taxon>
        <taxon>Bifidobacteriaceae</taxon>
        <taxon>Bifidobacterium</taxon>
    </lineage>
</organism>
<reference evidence="1 2" key="1">
    <citation type="journal article" date="2018" name="Int. J. Syst. Evol. Microbiol.">
        <title>Bifidobacterium callitrichidarum sp. nov. from the faeces of the emperor tamarin (Saguinus imperator).</title>
        <authorList>
            <person name="Modesto M."/>
            <person name="Michelini S."/>
            <person name="Sansosti M.C."/>
            <person name="De Filippo C."/>
            <person name="Cavalieri D."/>
            <person name="Qvirist L."/>
            <person name="Andlid T."/>
            <person name="Spiezio C."/>
            <person name="Sandri C."/>
            <person name="Pascarelli S."/>
            <person name="Sgorbati B."/>
            <person name="Mattarelli P."/>
        </authorList>
    </citation>
    <scope>NUCLEOTIDE SEQUENCE [LARGE SCALE GENOMIC DNA]</scope>
    <source>
        <strain evidence="1 2">TRI 5</strain>
    </source>
</reference>
<comment type="caution">
    <text evidence="1">The sequence shown here is derived from an EMBL/GenBank/DDBJ whole genome shotgun (WGS) entry which is preliminary data.</text>
</comment>
<protein>
    <submittedName>
        <fullName evidence="1">Uncharacterized protein</fullName>
    </submittedName>
</protein>